<evidence type="ECO:0000313" key="4">
    <source>
        <dbReference type="RefSeq" id="XP_032835911.1"/>
    </source>
</evidence>
<dbReference type="PANTHER" id="PTHR31833:SF2">
    <property type="entry name" value="UPF0690 PROTEIN C1ORF52"/>
    <property type="match status" value="1"/>
</dbReference>
<organism evidence="3 4">
    <name type="scientific">Petromyzon marinus</name>
    <name type="common">Sea lamprey</name>
    <dbReference type="NCBI Taxonomy" id="7757"/>
    <lineage>
        <taxon>Eukaryota</taxon>
        <taxon>Metazoa</taxon>
        <taxon>Chordata</taxon>
        <taxon>Craniata</taxon>
        <taxon>Vertebrata</taxon>
        <taxon>Cyclostomata</taxon>
        <taxon>Hyperoartia</taxon>
        <taxon>Petromyzontiformes</taxon>
        <taxon>Petromyzontidae</taxon>
        <taxon>Petromyzon</taxon>
    </lineage>
</organism>
<accession>A0AAJ7XIQ1</accession>
<dbReference type="PANTHER" id="PTHR31833">
    <property type="entry name" value="UPF0690 PROTEIN C1ORF52"/>
    <property type="match status" value="1"/>
</dbReference>
<proteinExistence type="inferred from homology"/>
<keyword evidence="3" id="KW-1185">Reference proteome</keyword>
<feature type="compositionally biased region" description="Basic residues" evidence="2">
    <location>
        <begin position="1"/>
        <end position="14"/>
    </location>
</feature>
<evidence type="ECO:0000256" key="1">
    <source>
        <dbReference type="ARBA" id="ARBA00008407"/>
    </source>
</evidence>
<evidence type="ECO:0000313" key="3">
    <source>
        <dbReference type="Proteomes" id="UP001318040"/>
    </source>
</evidence>
<feature type="compositionally biased region" description="Low complexity" evidence="2">
    <location>
        <begin position="230"/>
        <end position="243"/>
    </location>
</feature>
<dbReference type="GeneID" id="116957699"/>
<sequence>MSRRLPHHRHRHLRPAMAGELPDPLSFFVLAASSNDSDGSSSDEEEEGGRGGRGGGAGGGGGGGGGAKRLCTEQRGSGGDGGGGRLPSPALLLSRVLEPSFLQNPYRGHIDWERRAVKGPEEPPREFKPWLSTAARAPAATAASPAVASGAAVPGAVKRAAPTGPDLAVRWSQMYRDDEEEKAKEAASCTRTDGYDDVVVRGDADGDHIEASTAFSTSSHRTPAPPPPGFLTTSSSSLPSSRPAESFQERERKKRERGQANRDASFVEEEKRILRHTHTE</sequence>
<feature type="compositionally biased region" description="Low complexity" evidence="2">
    <location>
        <begin position="138"/>
        <end position="157"/>
    </location>
</feature>
<dbReference type="CTD" id="116957699"/>
<protein>
    <submittedName>
        <fullName evidence="4">UPF0690 protein C1orf52 homolog</fullName>
    </submittedName>
</protein>
<dbReference type="Pfam" id="PF15559">
    <property type="entry name" value="DUF4660"/>
    <property type="match status" value="1"/>
</dbReference>
<feature type="region of interest" description="Disordered" evidence="2">
    <location>
        <begin position="138"/>
        <end position="280"/>
    </location>
</feature>
<name>A0AAJ7XIQ1_PETMA</name>
<feature type="compositionally biased region" description="Gly residues" evidence="2">
    <location>
        <begin position="51"/>
        <end position="67"/>
    </location>
</feature>
<comment type="similarity">
    <text evidence="1">Belongs to the UPF0690 family.</text>
</comment>
<feature type="compositionally biased region" description="Gly residues" evidence="2">
    <location>
        <begin position="76"/>
        <end position="85"/>
    </location>
</feature>
<feature type="region of interest" description="Disordered" evidence="2">
    <location>
        <begin position="1"/>
        <end position="89"/>
    </location>
</feature>
<dbReference type="InterPro" id="IPR029089">
    <property type="entry name" value="DUF4660"/>
</dbReference>
<feature type="compositionally biased region" description="Basic and acidic residues" evidence="2">
    <location>
        <begin position="268"/>
        <end position="280"/>
    </location>
</feature>
<gene>
    <name evidence="4" type="primary">C82H1orf52</name>
</gene>
<reference evidence="4" key="1">
    <citation type="submission" date="2025-08" db="UniProtKB">
        <authorList>
            <consortium name="RefSeq"/>
        </authorList>
    </citation>
    <scope>IDENTIFICATION</scope>
    <source>
        <tissue evidence="4">Sperm</tissue>
    </source>
</reference>
<dbReference type="RefSeq" id="XP_032835911.1">
    <property type="nucleotide sequence ID" value="XM_032980020.1"/>
</dbReference>
<dbReference type="Proteomes" id="UP001318040">
    <property type="component" value="Chromosome 82"/>
</dbReference>
<evidence type="ECO:0000256" key="2">
    <source>
        <dbReference type="SAM" id="MobiDB-lite"/>
    </source>
</evidence>
<dbReference type="AlphaFoldDB" id="A0AAJ7XIQ1"/>
<feature type="compositionally biased region" description="Basic and acidic residues" evidence="2">
    <location>
        <begin position="198"/>
        <end position="210"/>
    </location>
</feature>
<dbReference type="KEGG" id="pmrn:116957699"/>